<comment type="caution">
    <text evidence="6">The sequence shown here is derived from an EMBL/GenBank/DDBJ whole genome shotgun (WGS) entry which is preliminary data.</text>
</comment>
<evidence type="ECO:0000256" key="4">
    <source>
        <dbReference type="PROSITE-ProRule" id="PRU01343"/>
    </source>
</evidence>
<keyword evidence="7" id="KW-1185">Reference proteome</keyword>
<feature type="non-terminal residue" evidence="6">
    <location>
        <position position="139"/>
    </location>
</feature>
<keyword evidence="6" id="KW-0371">Homeobox</keyword>
<sequence length="139" mass="15834">MSSSSVATSTPLEIPKCGCNIPMRMFTSNTDENPKRRYWKCSNTGVDISCDFDSKAIASCQLFIWDDEIEGHPPYVRPLEHKPRNLKKYNDAGTYHGTKACDCSCSELTTELMTIVKDIQFNMGENMKMKLHNEKKKTK</sequence>
<evidence type="ECO:0000313" key="7">
    <source>
        <dbReference type="Proteomes" id="UP000265520"/>
    </source>
</evidence>
<evidence type="ECO:0000256" key="2">
    <source>
        <dbReference type="ARBA" id="ARBA00022771"/>
    </source>
</evidence>
<feature type="domain" description="GRF-type" evidence="5">
    <location>
        <begin position="17"/>
        <end position="69"/>
    </location>
</feature>
<organism evidence="6 7">
    <name type="scientific">Trifolium medium</name>
    <dbReference type="NCBI Taxonomy" id="97028"/>
    <lineage>
        <taxon>Eukaryota</taxon>
        <taxon>Viridiplantae</taxon>
        <taxon>Streptophyta</taxon>
        <taxon>Embryophyta</taxon>
        <taxon>Tracheophyta</taxon>
        <taxon>Spermatophyta</taxon>
        <taxon>Magnoliopsida</taxon>
        <taxon>eudicotyledons</taxon>
        <taxon>Gunneridae</taxon>
        <taxon>Pentapetalae</taxon>
        <taxon>rosids</taxon>
        <taxon>fabids</taxon>
        <taxon>Fabales</taxon>
        <taxon>Fabaceae</taxon>
        <taxon>Papilionoideae</taxon>
        <taxon>50 kb inversion clade</taxon>
        <taxon>NPAAA clade</taxon>
        <taxon>Hologalegina</taxon>
        <taxon>IRL clade</taxon>
        <taxon>Trifolieae</taxon>
        <taxon>Trifolium</taxon>
    </lineage>
</organism>
<dbReference type="Proteomes" id="UP000265520">
    <property type="component" value="Unassembled WGS sequence"/>
</dbReference>
<keyword evidence="1" id="KW-0479">Metal-binding</keyword>
<evidence type="ECO:0000256" key="3">
    <source>
        <dbReference type="ARBA" id="ARBA00022833"/>
    </source>
</evidence>
<gene>
    <name evidence="6" type="ORF">A2U01_0009085</name>
</gene>
<name>A0A392ML05_9FABA</name>
<evidence type="ECO:0000256" key="1">
    <source>
        <dbReference type="ARBA" id="ARBA00022723"/>
    </source>
</evidence>
<keyword evidence="3" id="KW-0862">Zinc</keyword>
<dbReference type="GO" id="GO:0008270">
    <property type="term" value="F:zinc ion binding"/>
    <property type="evidence" value="ECO:0007669"/>
    <property type="project" value="UniProtKB-KW"/>
</dbReference>
<dbReference type="InterPro" id="IPR010666">
    <property type="entry name" value="Znf_GRF"/>
</dbReference>
<dbReference type="PANTHER" id="PTHR33248">
    <property type="entry name" value="ZINC ION-BINDING PROTEIN"/>
    <property type="match status" value="1"/>
</dbReference>
<keyword evidence="2 4" id="KW-0863">Zinc-finger</keyword>
<evidence type="ECO:0000313" key="6">
    <source>
        <dbReference type="EMBL" id="MCH88202.1"/>
    </source>
</evidence>
<evidence type="ECO:0000259" key="5">
    <source>
        <dbReference type="PROSITE" id="PS51999"/>
    </source>
</evidence>
<proteinExistence type="predicted"/>
<keyword evidence="6" id="KW-0238">DNA-binding</keyword>
<dbReference type="GO" id="GO:0003677">
    <property type="term" value="F:DNA binding"/>
    <property type="evidence" value="ECO:0007669"/>
    <property type="project" value="UniProtKB-KW"/>
</dbReference>
<dbReference type="PROSITE" id="PS51999">
    <property type="entry name" value="ZF_GRF"/>
    <property type="match status" value="1"/>
</dbReference>
<protein>
    <submittedName>
        <fullName evidence="6">Zinc finger homeodomain protein</fullName>
    </submittedName>
</protein>
<dbReference type="EMBL" id="LXQA010013705">
    <property type="protein sequence ID" value="MCH88202.1"/>
    <property type="molecule type" value="Genomic_DNA"/>
</dbReference>
<accession>A0A392ML05</accession>
<reference evidence="6 7" key="1">
    <citation type="journal article" date="2018" name="Front. Plant Sci.">
        <title>Red Clover (Trifolium pratense) and Zigzag Clover (T. medium) - A Picture of Genomic Similarities and Differences.</title>
        <authorList>
            <person name="Dluhosova J."/>
            <person name="Istvanek J."/>
            <person name="Nedelnik J."/>
            <person name="Repkova J."/>
        </authorList>
    </citation>
    <scope>NUCLEOTIDE SEQUENCE [LARGE SCALE GENOMIC DNA]</scope>
    <source>
        <strain evidence="7">cv. 10/8</strain>
        <tissue evidence="6">Leaf</tissue>
    </source>
</reference>
<dbReference type="AlphaFoldDB" id="A0A392ML05"/>